<sequence length="34" mass="3794">PTAHRALIYMLRTVVKRSLITLGNTDFDQAMTCG</sequence>
<feature type="non-terminal residue" evidence="1">
    <location>
        <position position="1"/>
    </location>
</feature>
<name>Q9UIA5_HUMAN</name>
<evidence type="ECO:0000313" key="1">
    <source>
        <dbReference type="EMBL" id="AAF23316.1"/>
    </source>
</evidence>
<dbReference type="EMBL" id="AF067630">
    <property type="protein sequence ID" value="AAF23316.1"/>
    <property type="molecule type" value="Genomic_DNA"/>
</dbReference>
<protein>
    <submittedName>
        <fullName evidence="1">Uncharacterized protein</fullName>
    </submittedName>
</protein>
<feature type="non-terminal residue" evidence="1">
    <location>
        <position position="34"/>
    </location>
</feature>
<dbReference type="AlphaFoldDB" id="Q9UIA5"/>
<reference evidence="1" key="1">
    <citation type="submission" date="1998-05" db="EMBL/GenBank/DDBJ databases">
        <authorList>
            <person name="Svoboda P."/>
            <person name="Zavadil J."/>
        </authorList>
    </citation>
    <scope>NUCLEOTIDE SEQUENCE</scope>
</reference>
<proteinExistence type="predicted"/>
<organism evidence="1">
    <name type="scientific">Homo sapiens</name>
    <name type="common">Human</name>
    <dbReference type="NCBI Taxonomy" id="9606"/>
    <lineage>
        <taxon>Eukaryota</taxon>
        <taxon>Metazoa</taxon>
        <taxon>Chordata</taxon>
        <taxon>Craniata</taxon>
        <taxon>Vertebrata</taxon>
        <taxon>Euteleostomi</taxon>
        <taxon>Mammalia</taxon>
        <taxon>Eutheria</taxon>
        <taxon>Euarchontoglires</taxon>
        <taxon>Primates</taxon>
        <taxon>Haplorrhini</taxon>
        <taxon>Catarrhini</taxon>
        <taxon>Hominidae</taxon>
        <taxon>Homo</taxon>
    </lineage>
</organism>
<accession>Q9UIA5</accession>